<feature type="domain" description="DM2" evidence="1">
    <location>
        <begin position="20"/>
        <end position="92"/>
    </location>
</feature>
<protein>
    <recommendedName>
        <fullName evidence="1">DM2 domain-containing protein</fullName>
    </recommendedName>
</protein>
<name>A0A6C0HU85_9ZZZZ</name>
<organism evidence="2">
    <name type="scientific">viral metagenome</name>
    <dbReference type="NCBI Taxonomy" id="1070528"/>
    <lineage>
        <taxon>unclassified sequences</taxon>
        <taxon>metagenomes</taxon>
        <taxon>organismal metagenomes</taxon>
    </lineage>
</organism>
<proteinExistence type="predicted"/>
<reference evidence="2" key="1">
    <citation type="journal article" date="2020" name="Nature">
        <title>Giant virus diversity and host interactions through global metagenomics.</title>
        <authorList>
            <person name="Schulz F."/>
            <person name="Roux S."/>
            <person name="Paez-Espino D."/>
            <person name="Jungbluth S."/>
            <person name="Walsh D.A."/>
            <person name="Denef V.J."/>
            <person name="McMahon K.D."/>
            <person name="Konstantinidis K.T."/>
            <person name="Eloe-Fadrosh E.A."/>
            <person name="Kyrpides N.C."/>
            <person name="Woyke T."/>
        </authorList>
    </citation>
    <scope>NUCLEOTIDE SEQUENCE</scope>
    <source>
        <strain evidence="2">GVMAG-M-3300023184-167</strain>
    </source>
</reference>
<dbReference type="Pfam" id="PF02201">
    <property type="entry name" value="SWIB"/>
    <property type="match status" value="1"/>
</dbReference>
<sequence length="93" mass="10990">MSFDQLDEYVKNDKLDGYVKQVKISEELADFLGKPYGTKMSRTQVTIDIFDYSKKNCVLYKRVIYVDEKPRLLFNVQAVSFHNFQKTLSPHFQ</sequence>
<dbReference type="InterPro" id="IPR003121">
    <property type="entry name" value="SWIB_MDM2_domain"/>
</dbReference>
<dbReference type="AlphaFoldDB" id="A0A6C0HU85"/>
<dbReference type="EMBL" id="MN740009">
    <property type="protein sequence ID" value="QHT83423.1"/>
    <property type="molecule type" value="Genomic_DNA"/>
</dbReference>
<dbReference type="SUPFAM" id="SSF47592">
    <property type="entry name" value="SWIB/MDM2 domain"/>
    <property type="match status" value="1"/>
</dbReference>
<dbReference type="CDD" id="cd10567">
    <property type="entry name" value="SWIB-MDM2_like"/>
    <property type="match status" value="1"/>
</dbReference>
<evidence type="ECO:0000313" key="2">
    <source>
        <dbReference type="EMBL" id="QHT83423.1"/>
    </source>
</evidence>
<evidence type="ECO:0000259" key="1">
    <source>
        <dbReference type="Pfam" id="PF02201"/>
    </source>
</evidence>
<dbReference type="InterPro" id="IPR036885">
    <property type="entry name" value="SWIB_MDM2_dom_sf"/>
</dbReference>
<accession>A0A6C0HU85</accession>
<dbReference type="Gene3D" id="1.10.245.10">
    <property type="entry name" value="SWIB/MDM2 domain"/>
    <property type="match status" value="1"/>
</dbReference>